<dbReference type="GeneID" id="84783319"/>
<proteinExistence type="predicted"/>
<accession>A0A0R1JNZ9</accession>
<feature type="transmembrane region" description="Helical" evidence="1">
    <location>
        <begin position="47"/>
        <end position="67"/>
    </location>
</feature>
<evidence type="ECO:0000313" key="3">
    <source>
        <dbReference type="Proteomes" id="UP000051162"/>
    </source>
</evidence>
<dbReference type="PATRIC" id="fig|1423773.3.peg.1080"/>
<gene>
    <name evidence="2" type="ORF">FD30_GL001052</name>
</gene>
<evidence type="ECO:0000256" key="1">
    <source>
        <dbReference type="SAM" id="Phobius"/>
    </source>
</evidence>
<keyword evidence="1" id="KW-0812">Transmembrane</keyword>
<comment type="caution">
    <text evidence="2">The sequence shown here is derived from an EMBL/GenBank/DDBJ whole genome shotgun (WGS) entry which is preliminary data.</text>
</comment>
<evidence type="ECO:0000313" key="2">
    <source>
        <dbReference type="EMBL" id="KRK72843.1"/>
    </source>
</evidence>
<name>A0A0R1JNZ9_9LACO</name>
<organism evidence="2 3">
    <name type="scientific">Levilactobacillus namurensis DSM 19117</name>
    <dbReference type="NCBI Taxonomy" id="1423773"/>
    <lineage>
        <taxon>Bacteria</taxon>
        <taxon>Bacillati</taxon>
        <taxon>Bacillota</taxon>
        <taxon>Bacilli</taxon>
        <taxon>Lactobacillales</taxon>
        <taxon>Lactobacillaceae</taxon>
        <taxon>Levilactobacillus</taxon>
    </lineage>
</organism>
<dbReference type="AlphaFoldDB" id="A0A0R1JNZ9"/>
<evidence type="ECO:0008006" key="4">
    <source>
        <dbReference type="Google" id="ProtNLM"/>
    </source>
</evidence>
<keyword evidence="3" id="KW-1185">Reference proteome</keyword>
<protein>
    <recommendedName>
        <fullName evidence="4">Hydrophobic protein</fullName>
    </recommendedName>
</protein>
<keyword evidence="1" id="KW-0472">Membrane</keyword>
<sequence length="207" mass="23888">MFLPAVIAVIFIIFIKDQFEFSAIGWLSYWFIPIFCLYQFMRTFVWSPLNAVITVGLIIVATLVGHYQTAHTKIRLEETGNRYFRDANGQEVPVYKKVVTAQGGRHYLYGWLMILGLQLVIEGLYLHELTSIDHLFEAAYKEVAADVLIFYRLTGARHSSWILWGLTAFSSLSYTLFLAHKSPMAKMVLFGKKTYKHISEHEERGTH</sequence>
<dbReference type="EMBL" id="AZDT01000066">
    <property type="protein sequence ID" value="KRK72843.1"/>
    <property type="molecule type" value="Genomic_DNA"/>
</dbReference>
<reference evidence="2 3" key="1">
    <citation type="journal article" date="2015" name="Genome Announc.">
        <title>Expanding the biotechnology potential of lactobacilli through comparative genomics of 213 strains and associated genera.</title>
        <authorList>
            <person name="Sun Z."/>
            <person name="Harris H.M."/>
            <person name="McCann A."/>
            <person name="Guo C."/>
            <person name="Argimon S."/>
            <person name="Zhang W."/>
            <person name="Yang X."/>
            <person name="Jeffery I.B."/>
            <person name="Cooney J.C."/>
            <person name="Kagawa T.F."/>
            <person name="Liu W."/>
            <person name="Song Y."/>
            <person name="Salvetti E."/>
            <person name="Wrobel A."/>
            <person name="Rasinkangas P."/>
            <person name="Parkhill J."/>
            <person name="Rea M.C."/>
            <person name="O'Sullivan O."/>
            <person name="Ritari J."/>
            <person name="Douillard F.P."/>
            <person name="Paul Ross R."/>
            <person name="Yang R."/>
            <person name="Briner A.E."/>
            <person name="Felis G.E."/>
            <person name="de Vos W.M."/>
            <person name="Barrangou R."/>
            <person name="Klaenhammer T.R."/>
            <person name="Caufield P.W."/>
            <person name="Cui Y."/>
            <person name="Zhang H."/>
            <person name="O'Toole P.W."/>
        </authorList>
    </citation>
    <scope>NUCLEOTIDE SEQUENCE [LARGE SCALE GENOMIC DNA]</scope>
    <source>
        <strain evidence="2 3">DSM 19117</strain>
    </source>
</reference>
<keyword evidence="1" id="KW-1133">Transmembrane helix</keyword>
<feature type="transmembrane region" description="Helical" evidence="1">
    <location>
        <begin position="161"/>
        <end position="179"/>
    </location>
</feature>
<dbReference type="RefSeq" id="WP_056945008.1">
    <property type="nucleotide sequence ID" value="NZ_AZDT01000066.1"/>
</dbReference>
<dbReference type="Proteomes" id="UP000051162">
    <property type="component" value="Unassembled WGS sequence"/>
</dbReference>
<feature type="transmembrane region" description="Helical" evidence="1">
    <location>
        <begin position="106"/>
        <end position="126"/>
    </location>
</feature>
<dbReference type="OrthoDB" id="2290888at2"/>